<dbReference type="Pfam" id="PF02099">
    <property type="entry name" value="Josephin"/>
    <property type="match status" value="1"/>
</dbReference>
<dbReference type="GO" id="GO:0004843">
    <property type="term" value="F:cysteine-type deubiquitinase activity"/>
    <property type="evidence" value="ECO:0007669"/>
    <property type="project" value="UniProtKB-EC"/>
</dbReference>
<dbReference type="Proteomes" id="UP000663865">
    <property type="component" value="Unassembled WGS sequence"/>
</dbReference>
<reference evidence="7" key="1">
    <citation type="submission" date="2021-02" db="EMBL/GenBank/DDBJ databases">
        <authorList>
            <person name="Nowell W R."/>
        </authorList>
    </citation>
    <scope>NUCLEOTIDE SEQUENCE</scope>
</reference>
<keyword evidence="4" id="KW-0833">Ubl conjugation pathway</keyword>
<dbReference type="Gene3D" id="1.10.287.10">
    <property type="entry name" value="S15/NS1, RNA-binding"/>
    <property type="match status" value="1"/>
</dbReference>
<dbReference type="InterPro" id="IPR006155">
    <property type="entry name" value="Josephin"/>
</dbReference>
<evidence type="ECO:0000313" key="9">
    <source>
        <dbReference type="Proteomes" id="UP000663865"/>
    </source>
</evidence>
<evidence type="ECO:0000313" key="7">
    <source>
        <dbReference type="EMBL" id="CAF3806558.1"/>
    </source>
</evidence>
<dbReference type="PANTHER" id="PTHR47642">
    <property type="entry name" value="ATP-DEPENDENT DNA HELICASE"/>
    <property type="match status" value="1"/>
</dbReference>
<comment type="caution">
    <text evidence="7">The sequence shown here is derived from an EMBL/GenBank/DDBJ whole genome shotgun (WGS) entry which is preliminary data.</text>
</comment>
<dbReference type="Proteomes" id="UP000663838">
    <property type="component" value="Unassembled WGS sequence"/>
</dbReference>
<dbReference type="GO" id="GO:0006508">
    <property type="term" value="P:proteolysis"/>
    <property type="evidence" value="ECO:0007669"/>
    <property type="project" value="UniProtKB-KW"/>
</dbReference>
<evidence type="ECO:0000256" key="5">
    <source>
        <dbReference type="ARBA" id="ARBA00022801"/>
    </source>
</evidence>
<organism evidence="7 9">
    <name type="scientific">Rotaria socialis</name>
    <dbReference type="NCBI Taxonomy" id="392032"/>
    <lineage>
        <taxon>Eukaryota</taxon>
        <taxon>Metazoa</taxon>
        <taxon>Spiralia</taxon>
        <taxon>Gnathifera</taxon>
        <taxon>Rotifera</taxon>
        <taxon>Eurotatoria</taxon>
        <taxon>Bdelloidea</taxon>
        <taxon>Philodinida</taxon>
        <taxon>Philodinidae</taxon>
        <taxon>Rotaria</taxon>
    </lineage>
</organism>
<dbReference type="EMBL" id="CAJNYV010006170">
    <property type="protein sequence ID" value="CAF3806558.1"/>
    <property type="molecule type" value="Genomic_DNA"/>
</dbReference>
<proteinExistence type="predicted"/>
<evidence type="ECO:0000256" key="1">
    <source>
        <dbReference type="ARBA" id="ARBA00000707"/>
    </source>
</evidence>
<dbReference type="SMART" id="SM01246">
    <property type="entry name" value="Josephin"/>
    <property type="match status" value="1"/>
</dbReference>
<keyword evidence="3" id="KW-0645">Protease</keyword>
<accession>A0A819C6J9</accession>
<name>A0A819C6J9_9BILA</name>
<evidence type="ECO:0000256" key="3">
    <source>
        <dbReference type="ARBA" id="ARBA00022670"/>
    </source>
</evidence>
<dbReference type="GO" id="GO:0016579">
    <property type="term" value="P:protein deubiquitination"/>
    <property type="evidence" value="ECO:0007669"/>
    <property type="project" value="InterPro"/>
</dbReference>
<dbReference type="EMBL" id="CAJOBS010006939">
    <property type="protein sequence ID" value="CAF4917517.1"/>
    <property type="molecule type" value="Genomic_DNA"/>
</dbReference>
<dbReference type="InterPro" id="IPR027417">
    <property type="entry name" value="P-loop_NTPase"/>
</dbReference>
<protein>
    <recommendedName>
        <fullName evidence="2">ubiquitinyl hydrolase 1</fullName>
        <ecNumber evidence="2">3.4.19.12</ecNumber>
    </recommendedName>
</protein>
<dbReference type="SUPFAM" id="SSF52540">
    <property type="entry name" value="P-loop containing nucleoside triphosphate hydrolases"/>
    <property type="match status" value="1"/>
</dbReference>
<evidence type="ECO:0000256" key="2">
    <source>
        <dbReference type="ARBA" id="ARBA00012759"/>
    </source>
</evidence>
<dbReference type="InterPro" id="IPR051055">
    <property type="entry name" value="PIF1_helicase"/>
</dbReference>
<evidence type="ECO:0000313" key="8">
    <source>
        <dbReference type="EMBL" id="CAF4917517.1"/>
    </source>
</evidence>
<comment type="catalytic activity">
    <reaction evidence="1">
        <text>Thiol-dependent hydrolysis of ester, thioester, amide, peptide and isopeptide bonds formed by the C-terminal Gly of ubiquitin (a 76-residue protein attached to proteins as an intracellular targeting signal).</text>
        <dbReference type="EC" id="3.4.19.12"/>
    </reaction>
</comment>
<keyword evidence="5" id="KW-0378">Hydrolase</keyword>
<feature type="domain" description="Josephin" evidence="6">
    <location>
        <begin position="276"/>
        <end position="439"/>
    </location>
</feature>
<sequence>MVNTSFFKSSKASHKICKVDLKPSTDESKCGSMYQRLPICVGARVLIRRNIDQDNYIINGMGAIVKQIVWEDSNDFLLFPTQSNDIFSDLSNVIDTKLPKYVELILSDGRTYKLEPQESRFNDINNISMTRLQLPLALGYAITIHRTQCMTYPKLVIDLGGEFWKPGMFYTVLSRTRQLADIIILGYDRKSFKISKEGLIEIERLQRIEKEQPIKITDYLHNNIEHSYSDMHIEETNDELEYPNKRFKTINDTNVRNEYNNFDDTINTLDMIICEPQEGLFCGRHALRALVQNREKFDDTYLSSIAEELSKQEMLINNHISTNEASYSINNNGYYHIQVIQKALEQLYNIELVQINTIDEKSYSHRNLIICHINDVQALFIHHNDHYFCARRFDSMQDYFFVIDSLKPTKHKAIHRNCVDDYIKFLDDEGSSIYVPVCCTIFKMENIPTDLMFSLIHPLPSCLADEII</sequence>
<evidence type="ECO:0000259" key="6">
    <source>
        <dbReference type="SMART" id="SM01246"/>
    </source>
</evidence>
<dbReference type="Gene3D" id="3.90.70.40">
    <property type="match status" value="1"/>
</dbReference>
<evidence type="ECO:0000256" key="4">
    <source>
        <dbReference type="ARBA" id="ARBA00022786"/>
    </source>
</evidence>
<dbReference type="CDD" id="cd18809">
    <property type="entry name" value="SF1_C_RecD"/>
    <property type="match status" value="1"/>
</dbReference>
<dbReference type="EC" id="3.4.19.12" evidence="2"/>
<dbReference type="AlphaFoldDB" id="A0A819C6J9"/>
<gene>
    <name evidence="7" type="ORF">KIK155_LOCUS32742</name>
    <name evidence="8" type="ORF">TOA249_LOCUS31855</name>
</gene>